<dbReference type="AlphaFoldDB" id="I4FW04"/>
<gene>
    <name evidence="1" type="ORF">MICAB_6820004</name>
</gene>
<protein>
    <submittedName>
        <fullName evidence="1">Uncharacterized protein</fullName>
    </submittedName>
</protein>
<reference evidence="1 2" key="1">
    <citation type="submission" date="2012-04" db="EMBL/GenBank/DDBJ databases">
        <authorList>
            <person name="Genoscope - CEA"/>
        </authorList>
    </citation>
    <scope>NUCLEOTIDE SEQUENCE [LARGE SCALE GENOMIC DNA]</scope>
    <source>
        <strain evidence="1 2">9717</strain>
    </source>
</reference>
<dbReference type="HOGENOM" id="CLU_2382885_0_0_3"/>
<dbReference type="Proteomes" id="UP000003172">
    <property type="component" value="Unassembled WGS sequence"/>
</dbReference>
<evidence type="ECO:0000313" key="1">
    <source>
        <dbReference type="EMBL" id="CCH99829.1"/>
    </source>
</evidence>
<comment type="caution">
    <text evidence="1">The sequence shown here is derived from an EMBL/GenBank/DDBJ whole genome shotgun (WGS) entry which is preliminary data.</text>
</comment>
<name>I4FW04_MICAE</name>
<sequence>MAAKEEQGWKELIEKQGWQCREGNTDIPDKTLGFSCEPEQTLGLLTVYWLNGSNGQQQLSQWRDKLAAQQGMVCTINNVQLFDTQENIPNPSKP</sequence>
<organism evidence="1 2">
    <name type="scientific">Microcystis aeruginosa PCC 9717</name>
    <dbReference type="NCBI Taxonomy" id="1160286"/>
    <lineage>
        <taxon>Bacteria</taxon>
        <taxon>Bacillati</taxon>
        <taxon>Cyanobacteriota</taxon>
        <taxon>Cyanophyceae</taxon>
        <taxon>Oscillatoriophycideae</taxon>
        <taxon>Chroococcales</taxon>
        <taxon>Microcystaceae</taxon>
        <taxon>Microcystis</taxon>
    </lineage>
</organism>
<accession>I4FW04</accession>
<proteinExistence type="predicted"/>
<dbReference type="EMBL" id="CAII01000648">
    <property type="protein sequence ID" value="CCH99829.1"/>
    <property type="molecule type" value="Genomic_DNA"/>
</dbReference>
<evidence type="ECO:0000313" key="2">
    <source>
        <dbReference type="Proteomes" id="UP000003172"/>
    </source>
</evidence>